<organism evidence="3 4">
    <name type="scientific">Hebeloma cylindrosporum</name>
    <dbReference type="NCBI Taxonomy" id="76867"/>
    <lineage>
        <taxon>Eukaryota</taxon>
        <taxon>Fungi</taxon>
        <taxon>Dikarya</taxon>
        <taxon>Basidiomycota</taxon>
        <taxon>Agaricomycotina</taxon>
        <taxon>Agaricomycetes</taxon>
        <taxon>Agaricomycetidae</taxon>
        <taxon>Agaricales</taxon>
        <taxon>Agaricineae</taxon>
        <taxon>Hymenogastraceae</taxon>
        <taxon>Hebeloma</taxon>
    </lineage>
</organism>
<feature type="compositionally biased region" description="Low complexity" evidence="2">
    <location>
        <begin position="373"/>
        <end position="382"/>
    </location>
</feature>
<feature type="compositionally biased region" description="Basic and acidic residues" evidence="2">
    <location>
        <begin position="577"/>
        <end position="596"/>
    </location>
</feature>
<protein>
    <submittedName>
        <fullName evidence="3">Uncharacterized protein</fullName>
    </submittedName>
</protein>
<feature type="region of interest" description="Disordered" evidence="2">
    <location>
        <begin position="134"/>
        <end position="211"/>
    </location>
</feature>
<evidence type="ECO:0000313" key="3">
    <source>
        <dbReference type="EMBL" id="KIM45279.1"/>
    </source>
</evidence>
<feature type="compositionally biased region" description="Low complexity" evidence="2">
    <location>
        <begin position="708"/>
        <end position="720"/>
    </location>
</feature>
<evidence type="ECO:0000313" key="4">
    <source>
        <dbReference type="Proteomes" id="UP000053424"/>
    </source>
</evidence>
<reference evidence="4" key="2">
    <citation type="submission" date="2015-01" db="EMBL/GenBank/DDBJ databases">
        <title>Evolutionary Origins and Diversification of the Mycorrhizal Mutualists.</title>
        <authorList>
            <consortium name="DOE Joint Genome Institute"/>
            <consortium name="Mycorrhizal Genomics Consortium"/>
            <person name="Kohler A."/>
            <person name="Kuo A."/>
            <person name="Nagy L.G."/>
            <person name="Floudas D."/>
            <person name="Copeland A."/>
            <person name="Barry K.W."/>
            <person name="Cichocki N."/>
            <person name="Veneault-Fourrey C."/>
            <person name="LaButti K."/>
            <person name="Lindquist E.A."/>
            <person name="Lipzen A."/>
            <person name="Lundell T."/>
            <person name="Morin E."/>
            <person name="Murat C."/>
            <person name="Riley R."/>
            <person name="Ohm R."/>
            <person name="Sun H."/>
            <person name="Tunlid A."/>
            <person name="Henrissat B."/>
            <person name="Grigoriev I.V."/>
            <person name="Hibbett D.S."/>
            <person name="Martin F."/>
        </authorList>
    </citation>
    <scope>NUCLEOTIDE SEQUENCE [LARGE SCALE GENOMIC DNA]</scope>
    <source>
        <strain evidence="4">h7</strain>
    </source>
</reference>
<gene>
    <name evidence="3" type="ORF">M413DRAFT_441961</name>
</gene>
<dbReference type="Proteomes" id="UP000053424">
    <property type="component" value="Unassembled WGS sequence"/>
</dbReference>
<feature type="compositionally biased region" description="Polar residues" evidence="2">
    <location>
        <begin position="360"/>
        <end position="372"/>
    </location>
</feature>
<evidence type="ECO:0000256" key="2">
    <source>
        <dbReference type="SAM" id="MobiDB-lite"/>
    </source>
</evidence>
<feature type="compositionally biased region" description="Polar residues" evidence="2">
    <location>
        <begin position="1190"/>
        <end position="1215"/>
    </location>
</feature>
<reference evidence="3 4" key="1">
    <citation type="submission" date="2014-04" db="EMBL/GenBank/DDBJ databases">
        <authorList>
            <consortium name="DOE Joint Genome Institute"/>
            <person name="Kuo A."/>
            <person name="Gay G."/>
            <person name="Dore J."/>
            <person name="Kohler A."/>
            <person name="Nagy L.G."/>
            <person name="Floudas D."/>
            <person name="Copeland A."/>
            <person name="Barry K.W."/>
            <person name="Cichocki N."/>
            <person name="Veneault-Fourrey C."/>
            <person name="LaButti K."/>
            <person name="Lindquist E.A."/>
            <person name="Lipzen A."/>
            <person name="Lundell T."/>
            <person name="Morin E."/>
            <person name="Murat C."/>
            <person name="Sun H."/>
            <person name="Tunlid A."/>
            <person name="Henrissat B."/>
            <person name="Grigoriev I.V."/>
            <person name="Hibbett D.S."/>
            <person name="Martin F."/>
            <person name="Nordberg H.P."/>
            <person name="Cantor M.N."/>
            <person name="Hua S.X."/>
        </authorList>
    </citation>
    <scope>NUCLEOTIDE SEQUENCE [LARGE SCALE GENOMIC DNA]</scope>
    <source>
        <strain evidence="4">h7</strain>
    </source>
</reference>
<feature type="region of interest" description="Disordered" evidence="2">
    <location>
        <begin position="794"/>
        <end position="876"/>
    </location>
</feature>
<feature type="compositionally biased region" description="Polar residues" evidence="2">
    <location>
        <begin position="1268"/>
        <end position="1280"/>
    </location>
</feature>
<feature type="region of interest" description="Disordered" evidence="2">
    <location>
        <begin position="575"/>
        <end position="720"/>
    </location>
</feature>
<proteinExistence type="predicted"/>
<feature type="region of interest" description="Disordered" evidence="2">
    <location>
        <begin position="1159"/>
        <end position="1294"/>
    </location>
</feature>
<keyword evidence="1" id="KW-0175">Coiled coil</keyword>
<feature type="compositionally biased region" description="Basic and acidic residues" evidence="2">
    <location>
        <begin position="346"/>
        <end position="359"/>
    </location>
</feature>
<feature type="compositionally biased region" description="Polar residues" evidence="2">
    <location>
        <begin position="56"/>
        <end position="69"/>
    </location>
</feature>
<feature type="compositionally biased region" description="Polar residues" evidence="2">
    <location>
        <begin position="1160"/>
        <end position="1174"/>
    </location>
</feature>
<keyword evidence="4" id="KW-1185">Reference proteome</keyword>
<sequence length="1294" mass="141415">MTTSISFSSFQFKTIGQQPELLKRISAPDPDREEDLDIGSHSPSISPVSAKDLPVDSSTEVPKQPSLHSRLSLADRIMINQNGSDDVQMQDASIDQPNGLLTRSLATPSINLLSTNQSLNKDNTAGMVVSANRRNLPPHTMNVPGASSPHDTESDSPITLAPHTSNLSRLSAGRNFGINPQSSSRPSSSQSIAATSISRPGTPNNSTPSVTTDASTFAIFRQLQARIASSIAKLKPISTENVLLLAQSVKEQQRGVLTSVYRAQTLAQQALDSAQASVTACHNCLKVAESTQVQIDELMIAIENVGGAEPASVWNVGLEALRADFLQLRDWARDLENNEIQRQRDIKETEAKLRSEERTQGPSTKRIGSSLTPQPAQAPAVNPNLLPLSSVLVAVEHEADAAARAWDQLREQSAERRKLAEAELRKHRDAEERLEQEQKQAQALVEAREAELARIRAERIEAERREKARQEKEAEEAELRRKELDRMREGALQIQLAQRKASEERRLAEKALQVEKDMAAKRLADEQKRRDIEASEALARRLEEERAKAIEAEALRQHLLQEQEVKRQEIVAQKHRANAETAKKIHAERAKEKEANRIVSIEKSITPPHQHALPSSGQSTVAPSKFDLGNTSTTAAGAGPDGKSVGASAKSSTDDTNTSRPITTSPKVSRVDQSESSSDLLSTNHVLANDPNFSTQPRYTNPTQHYQSASANTITSSSNGSATFHEDSWVIPSTSPRQPASNAFVGSDVFNIPLIPRSLVQPISPEAQKANLRRLIDANRLSSPIIKHDPDEEQLAKEMERNSALPPKVKVTNVPKTSNPPAKIGLQKPKEEPLTDIPLLFSPSPSPSLPAKVDSSISPPLNPEPARAGSQNAPRQKQINAAGPAVGNPQPSTKLTAINVTPTAVDISSTSSTRAQQVTVVSKPIVASLPRPPLPMPKNQSFGPVSHDPVTNDDNLLASRMGPDASTLTNGWSLAGPVQEDVIDPRNRARAARPPGHDHYSPPPSSANTRGPTRPRPLPRRVDHYSPPPRRASERLPPAHNDYPRSRSRSGGSSRNSSRCASPDAGPRHYVRRDDGPTDILPPNLLGQKRQRVEEQPAGPPPRRPRYGADINNQAVPRIGTARPSYPGEDEWSHLANYERSPTPEPCVTPLFNRIEDAPLTSTAFRGGQISNTYRPDPQNDRRPAGFKQQHASQGQPSSGSYTYQSNNPQRQNYRSPEDVSRPNLLKRFTDSAQPGQGDDGYPPPRSYRGRHPKPFGRGGPHPPLEQRLSNNPNNPSLMTRMQGPTGYQRPNNA</sequence>
<feature type="compositionally biased region" description="Low complexity" evidence="2">
    <location>
        <begin position="180"/>
        <end position="199"/>
    </location>
</feature>
<feature type="compositionally biased region" description="Polar residues" evidence="2">
    <location>
        <begin position="649"/>
        <end position="667"/>
    </location>
</feature>
<evidence type="ECO:0000256" key="1">
    <source>
        <dbReference type="SAM" id="Coils"/>
    </source>
</evidence>
<name>A0A0C3CMD1_HEBCY</name>
<feature type="compositionally biased region" description="Polar residues" evidence="2">
    <location>
        <begin position="674"/>
        <end position="707"/>
    </location>
</feature>
<feature type="compositionally biased region" description="Low complexity" evidence="2">
    <location>
        <begin position="1049"/>
        <end position="1059"/>
    </location>
</feature>
<dbReference type="EMBL" id="KN831772">
    <property type="protein sequence ID" value="KIM45279.1"/>
    <property type="molecule type" value="Genomic_DNA"/>
</dbReference>
<dbReference type="OrthoDB" id="3068743at2759"/>
<feature type="region of interest" description="Disordered" evidence="2">
    <location>
        <begin position="346"/>
        <end position="382"/>
    </location>
</feature>
<accession>A0A0C3CMD1</accession>
<dbReference type="HOGENOM" id="CLU_261977_0_0_1"/>
<feature type="region of interest" description="Disordered" evidence="2">
    <location>
        <begin position="18"/>
        <end position="69"/>
    </location>
</feature>
<feature type="compositionally biased region" description="Polar residues" evidence="2">
    <location>
        <begin position="201"/>
        <end position="211"/>
    </location>
</feature>
<feature type="coiled-coil region" evidence="1">
    <location>
        <begin position="410"/>
        <end position="487"/>
    </location>
</feature>
<feature type="region of interest" description="Disordered" evidence="2">
    <location>
        <begin position="930"/>
        <end position="1132"/>
    </location>
</feature>
<dbReference type="STRING" id="686832.A0A0C3CMD1"/>
<feature type="compositionally biased region" description="Polar residues" evidence="2">
    <location>
        <begin position="613"/>
        <end position="622"/>
    </location>
</feature>